<reference evidence="1 2" key="1">
    <citation type="submission" date="2024-02" db="EMBL/GenBank/DDBJ databases">
        <authorList>
            <person name="Daric V."/>
            <person name="Darras S."/>
        </authorList>
    </citation>
    <scope>NUCLEOTIDE SEQUENCE [LARGE SCALE GENOMIC DNA]</scope>
</reference>
<keyword evidence="2" id="KW-1185">Reference proteome</keyword>
<dbReference type="Proteomes" id="UP001642483">
    <property type="component" value="Unassembled WGS sequence"/>
</dbReference>
<dbReference type="EMBL" id="CAWYQH010000108">
    <property type="protein sequence ID" value="CAK8688612.1"/>
    <property type="molecule type" value="Genomic_DNA"/>
</dbReference>
<name>A0ABP0G9Y8_CLALP</name>
<accession>A0ABP0G9Y8</accession>
<sequence length="59" mass="6652">MWPKVLEFNYDKMNRSEELRCGLDLLDNDNFSNLDLTAVGVEALAAAINKLPQPVCHFA</sequence>
<evidence type="ECO:0000313" key="1">
    <source>
        <dbReference type="EMBL" id="CAK8688612.1"/>
    </source>
</evidence>
<gene>
    <name evidence="1" type="ORF">CVLEPA_LOCUS20607</name>
</gene>
<evidence type="ECO:0008006" key="3">
    <source>
        <dbReference type="Google" id="ProtNLM"/>
    </source>
</evidence>
<organism evidence="1 2">
    <name type="scientific">Clavelina lepadiformis</name>
    <name type="common">Light-bulb sea squirt</name>
    <name type="synonym">Ascidia lepadiformis</name>
    <dbReference type="NCBI Taxonomy" id="159417"/>
    <lineage>
        <taxon>Eukaryota</taxon>
        <taxon>Metazoa</taxon>
        <taxon>Chordata</taxon>
        <taxon>Tunicata</taxon>
        <taxon>Ascidiacea</taxon>
        <taxon>Aplousobranchia</taxon>
        <taxon>Clavelinidae</taxon>
        <taxon>Clavelina</taxon>
    </lineage>
</organism>
<proteinExistence type="predicted"/>
<comment type="caution">
    <text evidence="1">The sequence shown here is derived from an EMBL/GenBank/DDBJ whole genome shotgun (WGS) entry which is preliminary data.</text>
</comment>
<protein>
    <recommendedName>
        <fullName evidence="3">Tropomodulin</fullName>
    </recommendedName>
</protein>
<evidence type="ECO:0000313" key="2">
    <source>
        <dbReference type="Proteomes" id="UP001642483"/>
    </source>
</evidence>